<dbReference type="GO" id="GO:0043813">
    <property type="term" value="F:phosphatidylinositol-3,5-bisphosphate 5-phosphatase activity"/>
    <property type="evidence" value="ECO:0007669"/>
    <property type="project" value="InterPro"/>
</dbReference>
<evidence type="ECO:0000313" key="6">
    <source>
        <dbReference type="EMBL" id="CDP33369.1"/>
    </source>
</evidence>
<evidence type="ECO:0000256" key="3">
    <source>
        <dbReference type="ARBA" id="ARBA00023136"/>
    </source>
</evidence>
<evidence type="ECO:0000256" key="2">
    <source>
        <dbReference type="ARBA" id="ARBA00022801"/>
    </source>
</evidence>
<dbReference type="PROSITE" id="PS50275">
    <property type="entry name" value="SAC"/>
    <property type="match status" value="1"/>
</dbReference>
<dbReference type="Pfam" id="PF02383">
    <property type="entry name" value="Syja_N"/>
    <property type="match status" value="1"/>
</dbReference>
<reference evidence="6" key="1">
    <citation type="submission" date="2014-02" db="EMBL/GenBank/DDBJ databases">
        <authorList>
            <person name="Genoscope - CEA"/>
        </authorList>
    </citation>
    <scope>NUCLEOTIDE SEQUENCE</scope>
    <source>
        <strain evidence="6">LS3</strain>
    </source>
</reference>
<dbReference type="InterPro" id="IPR002013">
    <property type="entry name" value="SAC_dom"/>
</dbReference>
<accession>A0A060SXW8</accession>
<sequence>MESTESELLTSADVGQFAYAPIASSNSEYRAPADISLDEESVKEAKEPNKVKAETKVRPFMLTKFTVYETKSTIYIVGSNARESRFRMLEIDLQGPQSELRISEKTSPCTRSEIMDVLSSLETKSNSSEGLSKRLTASGILGFIRFTEGYYMCVVTKRSVVALIGGHYVYHIDRTELVPLTHSSVYKRPDRRSEEARFLSTFQNLDLSRTFYLSYTYDITHTLQQNIIREKQKAMGIPLPEEMSGYNEMFVWNHALLQPGLDFPQLMDWCVPIIHGFIDQAKISVSNKSVLVTIIARRSHYFAGARFLKRGVNDQGNVANEVETEQIVTDLLTSSFHDSRNGIFNNPHYTSFVQHRGSIPLYWSQDVSNMSPKPPIELTNVDPFFSSAALHFSDMFLRYGSPIMVLNLVKARERIPRESKLLKEYTQCINYLNKFLPEDKKIQYTAWDMSRASKGRNQEVIDFLESYASKVLETTGFFHNDHNFQMSIQDGICRTNCIDCLDRTNAAQFVIGKKALGYQLYALKVIDSPNVEYDSDAVNLLTEMFHDHGDTIALQYGGSHLVNTMETYRKINQWSSHSRDMIESIRRFYSNSFVDSQRQDAINLFLGNYVWDKDQPRLWDLSTDFYLHNNIAGRKYRRSYIYWWIRNNLKSAHERVKEKESEALVDLSAPLVAYPGFVDNYWNEFYRPRALTSLHTTFAYNMNSTLRYLRPDENVSPFQSRRKAHREPVRPTHERKVSGGSIRREALKRASKLYRKPSFQRLLGATRPIPEEIQTEDDDVASIRALKEKLTDIMAPPEQSWEDQTRSEYQQLVDMSVHEGGLTDEESHDNYSIYTASMSPDDILTSLRISDDDYKQYKQHYELSQPDYVSIANDYDDPNYDFYDQWIRQ</sequence>
<feature type="domain" description="SAC" evidence="5">
    <location>
        <begin position="202"/>
        <end position="558"/>
    </location>
</feature>
<evidence type="ECO:0000256" key="1">
    <source>
        <dbReference type="ARBA" id="ARBA00004308"/>
    </source>
</evidence>
<organism evidence="6">
    <name type="scientific">Blastobotrys adeninivorans</name>
    <name type="common">Yeast</name>
    <name type="synonym">Arxula adeninivorans</name>
    <dbReference type="NCBI Taxonomy" id="409370"/>
    <lineage>
        <taxon>Eukaryota</taxon>
        <taxon>Fungi</taxon>
        <taxon>Dikarya</taxon>
        <taxon>Ascomycota</taxon>
        <taxon>Saccharomycotina</taxon>
        <taxon>Dipodascomycetes</taxon>
        <taxon>Dipodascales</taxon>
        <taxon>Trichomonascaceae</taxon>
        <taxon>Blastobotrys</taxon>
    </lineage>
</organism>
<dbReference type="GO" id="GO:0046856">
    <property type="term" value="P:phosphatidylinositol dephosphorylation"/>
    <property type="evidence" value="ECO:0007669"/>
    <property type="project" value="InterPro"/>
</dbReference>
<feature type="compositionally biased region" description="Basic and acidic residues" evidence="4">
    <location>
        <begin position="726"/>
        <end position="740"/>
    </location>
</feature>
<dbReference type="PhylomeDB" id="A0A060SXW8"/>
<dbReference type="GO" id="GO:0012505">
    <property type="term" value="C:endomembrane system"/>
    <property type="evidence" value="ECO:0007669"/>
    <property type="project" value="UniProtKB-SubCell"/>
</dbReference>
<reference evidence="6" key="2">
    <citation type="submission" date="2014-06" db="EMBL/GenBank/DDBJ databases">
        <title>The complete genome of Blastobotrys (Arxula) adeninivorans LS3 - a yeast of biotechnological interest.</title>
        <authorList>
            <person name="Kunze G."/>
            <person name="Gaillardin C."/>
            <person name="Czernicka M."/>
            <person name="Durrens P."/>
            <person name="Martin T."/>
            <person name="Boer E."/>
            <person name="Gabaldon T."/>
            <person name="Cruz J."/>
            <person name="Talla E."/>
            <person name="Marck C."/>
            <person name="Goffeau A."/>
            <person name="Barbe V."/>
            <person name="Baret P."/>
            <person name="Baronian K."/>
            <person name="Beier S."/>
            <person name="Bleykasten C."/>
            <person name="Bode R."/>
            <person name="Casaregola S."/>
            <person name="Despons L."/>
            <person name="Fairhead C."/>
            <person name="Giersberg M."/>
            <person name="Gierski P."/>
            <person name="Hahnel U."/>
            <person name="Hartmann A."/>
            <person name="Jankowska D."/>
            <person name="Jubin C."/>
            <person name="Jung P."/>
            <person name="Lafontaine I."/>
            <person name="Leh-Louis V."/>
            <person name="Lemaire M."/>
            <person name="Marcet-Houben M."/>
            <person name="Mascher M."/>
            <person name="Morel G."/>
            <person name="Richard G.-F."/>
            <person name="Riechen J."/>
            <person name="Sacerdot C."/>
            <person name="Sarkar A."/>
            <person name="Savel G."/>
            <person name="Schacherer J."/>
            <person name="Sherman D."/>
            <person name="Straub M.-L."/>
            <person name="Stein N."/>
            <person name="Thierry A."/>
            <person name="Trautwein-Schult A."/>
            <person name="Westhof E."/>
            <person name="Worch S."/>
            <person name="Dujon B."/>
            <person name="Souciet J.-L."/>
            <person name="Wincker P."/>
            <person name="Scholz U."/>
            <person name="Neuveglise N."/>
        </authorList>
    </citation>
    <scope>NUCLEOTIDE SEQUENCE</scope>
    <source>
        <strain evidence="6">LS3</strain>
    </source>
</reference>
<keyword evidence="3" id="KW-0472">Membrane</keyword>
<comment type="subcellular location">
    <subcellularLocation>
        <location evidence="1">Endomembrane system</location>
    </subcellularLocation>
</comment>
<proteinExistence type="predicted"/>
<evidence type="ECO:0000259" key="5">
    <source>
        <dbReference type="PROSITE" id="PS50275"/>
    </source>
</evidence>
<dbReference type="PANTHER" id="PTHR45738:SF5">
    <property type="entry name" value="POLYPHOSPHOINOSITIDE PHOSPHATASE"/>
    <property type="match status" value="1"/>
</dbReference>
<gene>
    <name evidence="6" type="ORF">GNLVRS02_ARAD1A07876g</name>
</gene>
<dbReference type="AlphaFoldDB" id="A0A060SXW8"/>
<evidence type="ECO:0000256" key="4">
    <source>
        <dbReference type="SAM" id="MobiDB-lite"/>
    </source>
</evidence>
<dbReference type="PANTHER" id="PTHR45738">
    <property type="entry name" value="POLYPHOSPHOINOSITIDE PHOSPHATASE"/>
    <property type="match status" value="1"/>
</dbReference>
<dbReference type="InterPro" id="IPR043573">
    <property type="entry name" value="Fig4-like"/>
</dbReference>
<protein>
    <submittedName>
        <fullName evidence="6">ARAD1A07876p</fullName>
    </submittedName>
</protein>
<dbReference type="EMBL" id="HG937691">
    <property type="protein sequence ID" value="CDP33369.1"/>
    <property type="molecule type" value="Genomic_DNA"/>
</dbReference>
<feature type="region of interest" description="Disordered" evidence="4">
    <location>
        <begin position="717"/>
        <end position="740"/>
    </location>
</feature>
<name>A0A060SXW8_BLAAD</name>
<keyword evidence="2" id="KW-0378">Hydrolase</keyword>